<dbReference type="EMBL" id="JARJCM010000008">
    <property type="protein sequence ID" value="KAJ7043917.1"/>
    <property type="molecule type" value="Genomic_DNA"/>
</dbReference>
<dbReference type="Proteomes" id="UP001218188">
    <property type="component" value="Unassembled WGS sequence"/>
</dbReference>
<keyword evidence="2" id="KW-1185">Reference proteome</keyword>
<name>A0AAD6THB9_9AGAR</name>
<dbReference type="AlphaFoldDB" id="A0AAD6THB9"/>
<proteinExistence type="predicted"/>
<accession>A0AAD6THB9</accession>
<sequence>MWTRVRRRGAVEEGRRWERESPVECGQRAAVHYEWLCGVWPCFRIPVCSAPSSPRISMLTASLRVASDHCRLALNVVHALQSEYDGPPPKTRFPEDVDVVLASDLVFTLLGVLNGVKIAPDDLLRSQLAQHLVDYFQANAKELGLAAVSSMYLGDDGLPKLKVVSSRGLTPDSELRRVHVTLVGIDLNYVWRTNSDSTSNSLVHPFSTHLSLPFKILLDNVICRLVKWQLVRRYPLIFGPWCQQLHIERPYFDQIFRSILAIIARSPNPSFRKKCNRMLQTMQERHSTSFTAAAASLATYFGSSEDSHEMDEDSEYPVLTDEEAFSLSMEIRYRTCLRRPQFKVLPAALHPED</sequence>
<evidence type="ECO:0000313" key="1">
    <source>
        <dbReference type="EMBL" id="KAJ7043917.1"/>
    </source>
</evidence>
<organism evidence="1 2">
    <name type="scientific">Mycena alexandri</name>
    <dbReference type="NCBI Taxonomy" id="1745969"/>
    <lineage>
        <taxon>Eukaryota</taxon>
        <taxon>Fungi</taxon>
        <taxon>Dikarya</taxon>
        <taxon>Basidiomycota</taxon>
        <taxon>Agaricomycotina</taxon>
        <taxon>Agaricomycetes</taxon>
        <taxon>Agaricomycetidae</taxon>
        <taxon>Agaricales</taxon>
        <taxon>Marasmiineae</taxon>
        <taxon>Mycenaceae</taxon>
        <taxon>Mycena</taxon>
    </lineage>
</organism>
<gene>
    <name evidence="1" type="ORF">C8F04DRAFT_683389</name>
</gene>
<reference evidence="1" key="1">
    <citation type="submission" date="2023-03" db="EMBL/GenBank/DDBJ databases">
        <title>Massive genome expansion in bonnet fungi (Mycena s.s.) driven by repeated elements and novel gene families across ecological guilds.</title>
        <authorList>
            <consortium name="Lawrence Berkeley National Laboratory"/>
            <person name="Harder C.B."/>
            <person name="Miyauchi S."/>
            <person name="Viragh M."/>
            <person name="Kuo A."/>
            <person name="Thoen E."/>
            <person name="Andreopoulos B."/>
            <person name="Lu D."/>
            <person name="Skrede I."/>
            <person name="Drula E."/>
            <person name="Henrissat B."/>
            <person name="Morin E."/>
            <person name="Kohler A."/>
            <person name="Barry K."/>
            <person name="LaButti K."/>
            <person name="Morin E."/>
            <person name="Salamov A."/>
            <person name="Lipzen A."/>
            <person name="Mereny Z."/>
            <person name="Hegedus B."/>
            <person name="Baldrian P."/>
            <person name="Stursova M."/>
            <person name="Weitz H."/>
            <person name="Taylor A."/>
            <person name="Grigoriev I.V."/>
            <person name="Nagy L.G."/>
            <person name="Martin F."/>
            <person name="Kauserud H."/>
        </authorList>
    </citation>
    <scope>NUCLEOTIDE SEQUENCE</scope>
    <source>
        <strain evidence="1">CBHHK200</strain>
    </source>
</reference>
<comment type="caution">
    <text evidence="1">The sequence shown here is derived from an EMBL/GenBank/DDBJ whole genome shotgun (WGS) entry which is preliminary data.</text>
</comment>
<evidence type="ECO:0000313" key="2">
    <source>
        <dbReference type="Proteomes" id="UP001218188"/>
    </source>
</evidence>
<protein>
    <submittedName>
        <fullName evidence="1">Uncharacterized protein</fullName>
    </submittedName>
</protein>